<reference evidence="1" key="1">
    <citation type="submission" date="2020-05" db="EMBL/GenBank/DDBJ databases">
        <authorList>
            <person name="Chiriac C."/>
            <person name="Salcher M."/>
            <person name="Ghai R."/>
            <person name="Kavagutti S V."/>
        </authorList>
    </citation>
    <scope>NUCLEOTIDE SEQUENCE</scope>
</reference>
<gene>
    <name evidence="2" type="ORF">UFOVP1331_20</name>
    <name evidence="3" type="ORF">UFOVP1442_55</name>
    <name evidence="4" type="ORF">UFOVP1535_58</name>
    <name evidence="1" type="ORF">UFOVP998_39</name>
</gene>
<proteinExistence type="predicted"/>
<evidence type="ECO:0000313" key="4">
    <source>
        <dbReference type="EMBL" id="CAB5228099.1"/>
    </source>
</evidence>
<evidence type="ECO:0000313" key="3">
    <source>
        <dbReference type="EMBL" id="CAB4213079.1"/>
    </source>
</evidence>
<dbReference type="EMBL" id="LR796948">
    <property type="protein sequence ID" value="CAB4177430.1"/>
    <property type="molecule type" value="Genomic_DNA"/>
</dbReference>
<evidence type="ECO:0000313" key="1">
    <source>
        <dbReference type="EMBL" id="CAB4177430.1"/>
    </source>
</evidence>
<dbReference type="EMBL" id="LR797391">
    <property type="protein sequence ID" value="CAB4213079.1"/>
    <property type="molecule type" value="Genomic_DNA"/>
</dbReference>
<sequence>MKPRSKREIQASREGFYGGVCVALQVLFSCDGGTTSIYNEIVGACGSDELISQAKRDGNYTSSGLKVWAQEQRERERIKGEFDQRRQGDPS</sequence>
<dbReference type="PROSITE" id="PS51257">
    <property type="entry name" value="PROKAR_LIPOPROTEIN"/>
    <property type="match status" value="1"/>
</dbReference>
<protein>
    <submittedName>
        <fullName evidence="1">Uncharacterized protein</fullName>
    </submittedName>
</protein>
<organism evidence="1">
    <name type="scientific">uncultured Caudovirales phage</name>
    <dbReference type="NCBI Taxonomy" id="2100421"/>
    <lineage>
        <taxon>Viruses</taxon>
        <taxon>Duplodnaviria</taxon>
        <taxon>Heunggongvirae</taxon>
        <taxon>Uroviricota</taxon>
        <taxon>Caudoviricetes</taxon>
        <taxon>Peduoviridae</taxon>
        <taxon>Maltschvirus</taxon>
        <taxon>Maltschvirus maltsch</taxon>
    </lineage>
</organism>
<dbReference type="EMBL" id="LR797287">
    <property type="protein sequence ID" value="CAB4199109.1"/>
    <property type="molecule type" value="Genomic_DNA"/>
</dbReference>
<dbReference type="EMBL" id="LR798380">
    <property type="protein sequence ID" value="CAB5228099.1"/>
    <property type="molecule type" value="Genomic_DNA"/>
</dbReference>
<name>A0A6J5PZJ0_9CAUD</name>
<accession>A0A6J5PZJ0</accession>
<evidence type="ECO:0000313" key="2">
    <source>
        <dbReference type="EMBL" id="CAB4199109.1"/>
    </source>
</evidence>